<protein>
    <submittedName>
        <fullName evidence="4">NAD(P)-dependent dehydrogenase (Short-subunit alcohol dehydrogenase family)</fullName>
    </submittedName>
</protein>
<name>A0A7W7ZE48_9BACT</name>
<dbReference type="InterPro" id="IPR036291">
    <property type="entry name" value="NAD(P)-bd_dom_sf"/>
</dbReference>
<dbReference type="PANTHER" id="PTHR44169:SF6">
    <property type="entry name" value="NADPH-DEPENDENT 1-ACYLDIHYDROXYACETONE PHOSPHATE REDUCTASE"/>
    <property type="match status" value="1"/>
</dbReference>
<evidence type="ECO:0000256" key="2">
    <source>
        <dbReference type="ARBA" id="ARBA00023002"/>
    </source>
</evidence>
<evidence type="ECO:0000313" key="5">
    <source>
        <dbReference type="Proteomes" id="UP000540989"/>
    </source>
</evidence>
<dbReference type="PRINTS" id="PR00081">
    <property type="entry name" value="GDHRDH"/>
</dbReference>
<proteinExistence type="inferred from homology"/>
<dbReference type="RefSeq" id="WP_184217327.1">
    <property type="nucleotide sequence ID" value="NZ_JACHIP010000003.1"/>
</dbReference>
<dbReference type="EMBL" id="JACHIP010000003">
    <property type="protein sequence ID" value="MBB5058078.1"/>
    <property type="molecule type" value="Genomic_DNA"/>
</dbReference>
<dbReference type="InterPro" id="IPR020904">
    <property type="entry name" value="Sc_DH/Rdtase_CS"/>
</dbReference>
<dbReference type="SUPFAM" id="SSF51735">
    <property type="entry name" value="NAD(P)-binding Rossmann-fold domains"/>
    <property type="match status" value="1"/>
</dbReference>
<evidence type="ECO:0000256" key="3">
    <source>
        <dbReference type="RuleBase" id="RU000363"/>
    </source>
</evidence>
<dbReference type="GO" id="GO:0016491">
    <property type="term" value="F:oxidoreductase activity"/>
    <property type="evidence" value="ECO:0007669"/>
    <property type="project" value="UniProtKB-KW"/>
</dbReference>
<dbReference type="Proteomes" id="UP000540989">
    <property type="component" value="Unassembled WGS sequence"/>
</dbReference>
<dbReference type="AlphaFoldDB" id="A0A7W7ZE48"/>
<dbReference type="PROSITE" id="PS00061">
    <property type="entry name" value="ADH_SHORT"/>
    <property type="match status" value="1"/>
</dbReference>
<dbReference type="Pfam" id="PF00106">
    <property type="entry name" value="adh_short"/>
    <property type="match status" value="1"/>
</dbReference>
<dbReference type="Gene3D" id="3.40.50.720">
    <property type="entry name" value="NAD(P)-binding Rossmann-like Domain"/>
    <property type="match status" value="1"/>
</dbReference>
<comment type="caution">
    <text evidence="4">The sequence shown here is derived from an EMBL/GenBank/DDBJ whole genome shotgun (WGS) entry which is preliminary data.</text>
</comment>
<reference evidence="4 5" key="1">
    <citation type="submission" date="2020-08" db="EMBL/GenBank/DDBJ databases">
        <title>Genomic Encyclopedia of Type Strains, Phase IV (KMG-V): Genome sequencing to study the core and pangenomes of soil and plant-associated prokaryotes.</title>
        <authorList>
            <person name="Whitman W."/>
        </authorList>
    </citation>
    <scope>NUCLEOTIDE SEQUENCE [LARGE SCALE GENOMIC DNA]</scope>
    <source>
        <strain evidence="4 5">M8UP14</strain>
    </source>
</reference>
<dbReference type="PRINTS" id="PR00080">
    <property type="entry name" value="SDRFAMILY"/>
</dbReference>
<sequence length="242" mass="24880">MKISESVVLVTGGNRGIGKAFVAEVLKRGAAKVYVASRDAASIISSEDPRVIPMVLDVTDQAQIADATEVASDVTLLINNAGFAAFEGAISSPDLSNAREEMEVNYFGPLALSRAFKSTLAASGGGAIVNMLSMLSLISLPAAATYSASKAAGLSVTRSIRAELAAQGTLVVGVLAVQAETSMGAKLPSPRLTPEEVVADALDAVEGGTNDEVFAGTLTKNAYQAFSADPKGFQAKMLTRLP</sequence>
<keyword evidence="2" id="KW-0560">Oxidoreductase</keyword>
<evidence type="ECO:0000256" key="1">
    <source>
        <dbReference type="ARBA" id="ARBA00006484"/>
    </source>
</evidence>
<gene>
    <name evidence="4" type="ORF">HDF16_002784</name>
</gene>
<dbReference type="PANTHER" id="PTHR44169">
    <property type="entry name" value="NADPH-DEPENDENT 1-ACYLDIHYDROXYACETONE PHOSPHATE REDUCTASE"/>
    <property type="match status" value="1"/>
</dbReference>
<keyword evidence="5" id="KW-1185">Reference proteome</keyword>
<evidence type="ECO:0000313" key="4">
    <source>
        <dbReference type="EMBL" id="MBB5058078.1"/>
    </source>
</evidence>
<organism evidence="4 5">
    <name type="scientific">Granulicella aggregans</name>
    <dbReference type="NCBI Taxonomy" id="474949"/>
    <lineage>
        <taxon>Bacteria</taxon>
        <taxon>Pseudomonadati</taxon>
        <taxon>Acidobacteriota</taxon>
        <taxon>Terriglobia</taxon>
        <taxon>Terriglobales</taxon>
        <taxon>Acidobacteriaceae</taxon>
        <taxon>Granulicella</taxon>
    </lineage>
</organism>
<comment type="similarity">
    <text evidence="1 3">Belongs to the short-chain dehydrogenases/reductases (SDR) family.</text>
</comment>
<dbReference type="InterPro" id="IPR002347">
    <property type="entry name" value="SDR_fam"/>
</dbReference>
<accession>A0A7W7ZE48</accession>